<proteinExistence type="predicted"/>
<evidence type="ECO:0000313" key="1">
    <source>
        <dbReference type="EMBL" id="AYD89674.1"/>
    </source>
</evidence>
<protein>
    <recommendedName>
        <fullName evidence="3">Rho termination factor N-terminal domain-containing protein</fullName>
    </recommendedName>
</protein>
<evidence type="ECO:0008006" key="3">
    <source>
        <dbReference type="Google" id="ProtNLM"/>
    </source>
</evidence>
<gene>
    <name evidence="1" type="ORF">D5R93_05740</name>
</gene>
<dbReference type="RefSeq" id="WP_120204285.1">
    <property type="nucleotide sequence ID" value="NZ_CP032514.1"/>
</dbReference>
<keyword evidence="2" id="KW-1185">Reference proteome</keyword>
<evidence type="ECO:0000313" key="2">
    <source>
        <dbReference type="Proteomes" id="UP000273001"/>
    </source>
</evidence>
<reference evidence="1 2" key="1">
    <citation type="submission" date="2018-09" db="EMBL/GenBank/DDBJ databases">
        <authorList>
            <person name="Li J."/>
        </authorList>
    </citation>
    <scope>NUCLEOTIDE SEQUENCE [LARGE SCALE GENOMIC DNA]</scope>
    <source>
        <strain evidence="1 2">2129</strain>
    </source>
</reference>
<sequence length="113" mass="11642">MGRRLATHVVVHGRAGSLMLPAGTVPSAQEAALITNPACWEPGAHEDTSTPPATPGTLPVPDQSWTVADLRAWAAHQGVSLGAARSKADILMVLADEADRDPEEDDDGDAGPG</sequence>
<organism evidence="1 2">
    <name type="scientific">Actinomyces lilanjuaniae</name>
    <dbReference type="NCBI Taxonomy" id="2321394"/>
    <lineage>
        <taxon>Bacteria</taxon>
        <taxon>Bacillati</taxon>
        <taxon>Actinomycetota</taxon>
        <taxon>Actinomycetes</taxon>
        <taxon>Actinomycetales</taxon>
        <taxon>Actinomycetaceae</taxon>
        <taxon>Actinomyces</taxon>
    </lineage>
</organism>
<name>A0ABN5PRJ7_9ACTO</name>
<dbReference type="EMBL" id="CP032514">
    <property type="protein sequence ID" value="AYD89674.1"/>
    <property type="molecule type" value="Genomic_DNA"/>
</dbReference>
<accession>A0ABN5PRJ7</accession>
<dbReference type="Proteomes" id="UP000273001">
    <property type="component" value="Chromosome"/>
</dbReference>